<organism evidence="2 3">
    <name type="scientific">Massilia glaciei</name>
    <dbReference type="NCBI Taxonomy" id="1524097"/>
    <lineage>
        <taxon>Bacteria</taxon>
        <taxon>Pseudomonadati</taxon>
        <taxon>Pseudomonadota</taxon>
        <taxon>Betaproteobacteria</taxon>
        <taxon>Burkholderiales</taxon>
        <taxon>Oxalobacteraceae</taxon>
        <taxon>Telluria group</taxon>
        <taxon>Massilia</taxon>
    </lineage>
</organism>
<dbReference type="EMBL" id="PXWF02000313">
    <property type="protein sequence ID" value="PWF41311.1"/>
    <property type="molecule type" value="Genomic_DNA"/>
</dbReference>
<comment type="caution">
    <text evidence="2">The sequence shown here is derived from an EMBL/GenBank/DDBJ whole genome shotgun (WGS) entry which is preliminary data.</text>
</comment>
<keyword evidence="3" id="KW-1185">Reference proteome</keyword>
<dbReference type="Gene3D" id="1.10.260.40">
    <property type="entry name" value="lambda repressor-like DNA-binding domains"/>
    <property type="match status" value="1"/>
</dbReference>
<evidence type="ECO:0000313" key="3">
    <source>
        <dbReference type="Proteomes" id="UP000241421"/>
    </source>
</evidence>
<dbReference type="GO" id="GO:0003677">
    <property type="term" value="F:DNA binding"/>
    <property type="evidence" value="ECO:0007669"/>
    <property type="project" value="InterPro"/>
</dbReference>
<evidence type="ECO:0000256" key="1">
    <source>
        <dbReference type="SAM" id="MobiDB-lite"/>
    </source>
</evidence>
<proteinExistence type="predicted"/>
<name>A0A2U2HDR9_9BURK</name>
<sequence length="137" mass="14970">MGELEGNKGAKPRGGGREARPCRRPLKRRHVSAAKALLLEKYGNLSNREIAARIGVVERDAPTMLSMALSGRGSRRVRCAIAVALGDLPSRLWPDRPPKFMADDDAQFNELTRQDATACCASQCQNGGTDKHWRGSL</sequence>
<dbReference type="Proteomes" id="UP000241421">
    <property type="component" value="Unassembled WGS sequence"/>
</dbReference>
<dbReference type="InterPro" id="IPR010982">
    <property type="entry name" value="Lambda_DNA-bd_dom_sf"/>
</dbReference>
<protein>
    <recommendedName>
        <fullName evidence="4">Ner winged helix-turn-helix DNA-binding domain-containing protein</fullName>
    </recommendedName>
</protein>
<gene>
    <name evidence="2" type="ORF">C7C56_024785</name>
</gene>
<reference evidence="2 3" key="1">
    <citation type="submission" date="2018-04" db="EMBL/GenBank/DDBJ databases">
        <title>Massilia violaceinigra sp. nov., a novel purple-pigmented bacterium isolated from Tianshan glacier, Xinjiang, China.</title>
        <authorList>
            <person name="Wang H."/>
        </authorList>
    </citation>
    <scope>NUCLEOTIDE SEQUENCE [LARGE SCALE GENOMIC DNA]</scope>
    <source>
        <strain evidence="2 3">B448-2</strain>
    </source>
</reference>
<dbReference type="AlphaFoldDB" id="A0A2U2HDR9"/>
<accession>A0A2U2HDR9</accession>
<evidence type="ECO:0008006" key="4">
    <source>
        <dbReference type="Google" id="ProtNLM"/>
    </source>
</evidence>
<evidence type="ECO:0000313" key="2">
    <source>
        <dbReference type="EMBL" id="PWF41311.1"/>
    </source>
</evidence>
<feature type="region of interest" description="Disordered" evidence="1">
    <location>
        <begin position="1"/>
        <end position="26"/>
    </location>
</feature>